<dbReference type="InterPro" id="IPR029062">
    <property type="entry name" value="Class_I_gatase-like"/>
</dbReference>
<evidence type="ECO:0000313" key="4">
    <source>
        <dbReference type="Proteomes" id="UP000077202"/>
    </source>
</evidence>
<dbReference type="SUPFAM" id="SSF52317">
    <property type="entry name" value="Class I glutamine amidotransferase-like"/>
    <property type="match status" value="1"/>
</dbReference>
<dbReference type="InterPro" id="IPR044992">
    <property type="entry name" value="ChyE-like"/>
</dbReference>
<dbReference type="GO" id="GO:0005829">
    <property type="term" value="C:cytosol"/>
    <property type="evidence" value="ECO:0007669"/>
    <property type="project" value="TreeGrafter"/>
</dbReference>
<proteinExistence type="inferred from homology"/>
<accession>A0A176VUY2</accession>
<protein>
    <recommendedName>
        <fullName evidence="2">Glutamine amidotransferase domain-containing protein</fullName>
    </recommendedName>
</protein>
<comment type="similarity">
    <text evidence="1">Belongs to the peptidase C26 family.</text>
</comment>
<dbReference type="Proteomes" id="UP000077202">
    <property type="component" value="Unassembled WGS sequence"/>
</dbReference>
<keyword evidence="4" id="KW-1185">Reference proteome</keyword>
<dbReference type="AlphaFoldDB" id="A0A176VUY2"/>
<evidence type="ECO:0000256" key="1">
    <source>
        <dbReference type="ARBA" id="ARBA00011083"/>
    </source>
</evidence>
<dbReference type="CDD" id="cd01741">
    <property type="entry name" value="GATase1_1"/>
    <property type="match status" value="1"/>
</dbReference>
<sequence length="311" mass="35356">MLCRAAEELCLHELLVQRMPSLQVRAQVRSAEMRDVEEVCGGFGAFAMASRLRVALFECERLEEHLAPSVFKRTGGYATLLQRAFDHFSTSSESSSLPSIELKAFDVKAEQYPADVQQFAGVLISGSLSGVYDKEPWISRLLQEIEILDRMKVKTCGISFGHQAIVQALGGQVGKNPKGSEVSVRTATLTKAAQQLFGTERQDFRLHYHHNDAILRLPDKFWPLASNNVTQHQSVYRPSHFLTFCGHPDYSHNVEVLERLLEYDRENLWVHEQLVEHGLETLQQPTDYLWVLKQIVRFYSGALDRQKPTNV</sequence>
<gene>
    <name evidence="3" type="ORF">AXG93_1217s1570</name>
</gene>
<comment type="caution">
    <text evidence="3">The sequence shown here is derived from an EMBL/GenBank/DDBJ whole genome shotgun (WGS) entry which is preliminary data.</text>
</comment>
<evidence type="ECO:0000313" key="3">
    <source>
        <dbReference type="EMBL" id="OAE23945.1"/>
    </source>
</evidence>
<dbReference type="PANTHER" id="PTHR42695">
    <property type="entry name" value="GLUTAMINE AMIDOTRANSFERASE YLR126C-RELATED"/>
    <property type="match status" value="1"/>
</dbReference>
<dbReference type="Gene3D" id="3.40.50.880">
    <property type="match status" value="1"/>
</dbReference>
<name>A0A176VUY2_MARPO</name>
<feature type="domain" description="Glutamine amidotransferase" evidence="2">
    <location>
        <begin position="115"/>
        <end position="254"/>
    </location>
</feature>
<dbReference type="EMBL" id="LVLJ01002730">
    <property type="protein sequence ID" value="OAE23945.1"/>
    <property type="molecule type" value="Genomic_DNA"/>
</dbReference>
<evidence type="ECO:0000259" key="2">
    <source>
        <dbReference type="Pfam" id="PF00117"/>
    </source>
</evidence>
<dbReference type="PANTHER" id="PTHR42695:SF20">
    <property type="entry name" value="GLUTAMINE AMIDOTRANSFERASE DOMAIN-CONTAINING PROTEIN"/>
    <property type="match status" value="1"/>
</dbReference>
<dbReference type="InterPro" id="IPR017926">
    <property type="entry name" value="GATASE"/>
</dbReference>
<dbReference type="Pfam" id="PF00117">
    <property type="entry name" value="GATase"/>
    <property type="match status" value="1"/>
</dbReference>
<reference evidence="3" key="1">
    <citation type="submission" date="2016-03" db="EMBL/GenBank/DDBJ databases">
        <title>Mechanisms controlling the formation of the plant cell surface in tip-growing cells are functionally conserved among land plants.</title>
        <authorList>
            <person name="Honkanen S."/>
            <person name="Jones V.A."/>
            <person name="Morieri G."/>
            <person name="Champion C."/>
            <person name="Hetherington A.J."/>
            <person name="Kelly S."/>
            <person name="Saint-Marcoux D."/>
            <person name="Proust H."/>
            <person name="Prescott H."/>
            <person name="Dolan L."/>
        </authorList>
    </citation>
    <scope>NUCLEOTIDE SEQUENCE [LARGE SCALE GENOMIC DNA]</scope>
    <source>
        <tissue evidence="3">Whole gametophyte</tissue>
    </source>
</reference>
<organism evidence="3 4">
    <name type="scientific">Marchantia polymorpha subsp. ruderalis</name>
    <dbReference type="NCBI Taxonomy" id="1480154"/>
    <lineage>
        <taxon>Eukaryota</taxon>
        <taxon>Viridiplantae</taxon>
        <taxon>Streptophyta</taxon>
        <taxon>Embryophyta</taxon>
        <taxon>Marchantiophyta</taxon>
        <taxon>Marchantiopsida</taxon>
        <taxon>Marchantiidae</taxon>
        <taxon>Marchantiales</taxon>
        <taxon>Marchantiaceae</taxon>
        <taxon>Marchantia</taxon>
    </lineage>
</organism>